<name>X1V4N9_9ZZZZ</name>
<dbReference type="AlphaFoldDB" id="X1V4N9"/>
<organism evidence="1">
    <name type="scientific">marine sediment metagenome</name>
    <dbReference type="NCBI Taxonomy" id="412755"/>
    <lineage>
        <taxon>unclassified sequences</taxon>
        <taxon>metagenomes</taxon>
        <taxon>ecological metagenomes</taxon>
    </lineage>
</organism>
<dbReference type="SUPFAM" id="SSF51556">
    <property type="entry name" value="Metallo-dependent hydrolases"/>
    <property type="match status" value="1"/>
</dbReference>
<accession>X1V4N9</accession>
<proteinExistence type="predicted"/>
<dbReference type="Gene3D" id="3.20.20.140">
    <property type="entry name" value="Metal-dependent hydrolases"/>
    <property type="match status" value="1"/>
</dbReference>
<feature type="non-terminal residue" evidence="1">
    <location>
        <position position="86"/>
    </location>
</feature>
<dbReference type="EMBL" id="BARW01038838">
    <property type="protein sequence ID" value="GAJ24758.1"/>
    <property type="molecule type" value="Genomic_DNA"/>
</dbReference>
<comment type="caution">
    <text evidence="1">The sequence shown here is derived from an EMBL/GenBank/DDBJ whole genome shotgun (WGS) entry which is preliminary data.</text>
</comment>
<protein>
    <submittedName>
        <fullName evidence="1">Uncharacterized protein</fullName>
    </submittedName>
</protein>
<reference evidence="1" key="1">
    <citation type="journal article" date="2014" name="Front. Microbiol.">
        <title>High frequency of phylogenetically diverse reductive dehalogenase-homologous genes in deep subseafloor sedimentary metagenomes.</title>
        <authorList>
            <person name="Kawai M."/>
            <person name="Futagami T."/>
            <person name="Toyoda A."/>
            <person name="Takaki Y."/>
            <person name="Nishi S."/>
            <person name="Hori S."/>
            <person name="Arai W."/>
            <person name="Tsubouchi T."/>
            <person name="Morono Y."/>
            <person name="Uchiyama I."/>
            <person name="Ito T."/>
            <person name="Fujiyama A."/>
            <person name="Inagaki F."/>
            <person name="Takami H."/>
        </authorList>
    </citation>
    <scope>NUCLEOTIDE SEQUENCE</scope>
    <source>
        <strain evidence="1">Expedition CK06-06</strain>
    </source>
</reference>
<dbReference type="InterPro" id="IPR032466">
    <property type="entry name" value="Metal_Hydrolase"/>
</dbReference>
<sequence length="86" mass="9130">MNFPGVLSANESILSKIDLARGKVVDGHAPGVTGKNLSAYIAAGICSDHESISLDEARDKLRQGMYVMIREGSSEKNLDALLALVT</sequence>
<gene>
    <name evidence="1" type="ORF">S12H4_59435</name>
</gene>
<evidence type="ECO:0000313" key="1">
    <source>
        <dbReference type="EMBL" id="GAJ24758.1"/>
    </source>
</evidence>